<sequence length="121" mass="12562">MFGNTLFTKARFSKAVAAAAIGAGACLALAAPASADDVDPARFGDYTHTFVNGTDPAAAARAAQDGKNVIVSPYGTSHTIACKGNGTTVPLYECLQEDDLGWITLQKIDLPAIGPAWVYFP</sequence>
<keyword evidence="1" id="KW-0732">Signal</keyword>
<keyword evidence="3" id="KW-1185">Reference proteome</keyword>
<protein>
    <recommendedName>
        <fullName evidence="4">SH3 domain-containing protein</fullName>
    </recommendedName>
</protein>
<evidence type="ECO:0000256" key="1">
    <source>
        <dbReference type="SAM" id="SignalP"/>
    </source>
</evidence>
<dbReference type="Proteomes" id="UP001595696">
    <property type="component" value="Unassembled WGS sequence"/>
</dbReference>
<evidence type="ECO:0008006" key="4">
    <source>
        <dbReference type="Google" id="ProtNLM"/>
    </source>
</evidence>
<evidence type="ECO:0000313" key="2">
    <source>
        <dbReference type="EMBL" id="MFC3963223.1"/>
    </source>
</evidence>
<name>A0ABV8DSZ9_9NOCA</name>
<dbReference type="EMBL" id="JBHSAX010000014">
    <property type="protein sequence ID" value="MFC3963223.1"/>
    <property type="molecule type" value="Genomic_DNA"/>
</dbReference>
<evidence type="ECO:0000313" key="3">
    <source>
        <dbReference type="Proteomes" id="UP001595696"/>
    </source>
</evidence>
<dbReference type="RefSeq" id="WP_378612971.1">
    <property type="nucleotide sequence ID" value="NZ_JBHSAX010000014.1"/>
</dbReference>
<feature type="signal peptide" evidence="1">
    <location>
        <begin position="1"/>
        <end position="35"/>
    </location>
</feature>
<proteinExistence type="predicted"/>
<feature type="chain" id="PRO_5046791563" description="SH3 domain-containing protein" evidence="1">
    <location>
        <begin position="36"/>
        <end position="121"/>
    </location>
</feature>
<accession>A0ABV8DSZ9</accession>
<organism evidence="2 3">
    <name type="scientific">Nocardia jiangsuensis</name>
    <dbReference type="NCBI Taxonomy" id="1691563"/>
    <lineage>
        <taxon>Bacteria</taxon>
        <taxon>Bacillati</taxon>
        <taxon>Actinomycetota</taxon>
        <taxon>Actinomycetes</taxon>
        <taxon>Mycobacteriales</taxon>
        <taxon>Nocardiaceae</taxon>
        <taxon>Nocardia</taxon>
    </lineage>
</organism>
<comment type="caution">
    <text evidence="2">The sequence shown here is derived from an EMBL/GenBank/DDBJ whole genome shotgun (WGS) entry which is preliminary data.</text>
</comment>
<reference evidence="3" key="1">
    <citation type="journal article" date="2019" name="Int. J. Syst. Evol. Microbiol.">
        <title>The Global Catalogue of Microorganisms (GCM) 10K type strain sequencing project: providing services to taxonomists for standard genome sequencing and annotation.</title>
        <authorList>
            <consortium name="The Broad Institute Genomics Platform"/>
            <consortium name="The Broad Institute Genome Sequencing Center for Infectious Disease"/>
            <person name="Wu L."/>
            <person name="Ma J."/>
        </authorList>
    </citation>
    <scope>NUCLEOTIDE SEQUENCE [LARGE SCALE GENOMIC DNA]</scope>
    <source>
        <strain evidence="3">CGMCC 4.7330</strain>
    </source>
</reference>
<gene>
    <name evidence="2" type="ORF">ACFO0B_14625</name>
</gene>